<dbReference type="CDD" id="cd06460">
    <property type="entry name" value="M32_Taq"/>
    <property type="match status" value="1"/>
</dbReference>
<sequence length="483" mass="58160">MDLVKKILDHYEKIWVLAKANAVLEWDSETYMPKGETKERGFITSKIESMIQDLMTDKEFIKWVEQLEEKAENDFEKGIARVLKRSIYYYTKIPKKELEEYNKLIVEAVRVWEDAKKKSDFNRFAPYLEKIVEFKRKFAEYLGYKYSPYDALLDRYEEGYTVKDIDPLFNRLKRDLKKEYERIKEIWHDYHWLENEPYNRERMELLNKTVLSMIGFDFNHMRLDVSAHPFTIELGLYDIRITTWYHKKDFRRSLLAVIHEFGHALYERQIDEKLWKTPLQGGVSLGIHESQSRFWEIVVAKTKEFTQFLEPLVKNILKIDADSEDLFKYFTIVRPIPIRVESDDVTYNFHIILRYEIERDLIEGKIDVRDIPEIWNEKMEQYLGIKPKNDSEGALQDIHWSLGAIGYFPTYTLGNLIAAQIKYNFPDLETHIENKNFATIREYLREKIHKYGSMYEPKVLLEKSFGEPVNEKYFIKLLRERYR</sequence>
<dbReference type="EMBL" id="AE017199">
    <property type="protein sequence ID" value="AAR38897.1"/>
    <property type="molecule type" value="Genomic_DNA"/>
</dbReference>
<keyword evidence="1" id="KW-0378">Hydrolase</keyword>
<dbReference type="STRING" id="228908.NEQ042"/>
<dbReference type="Gene3D" id="1.10.1370.30">
    <property type="match status" value="1"/>
</dbReference>
<dbReference type="PANTHER" id="PTHR34217:SF1">
    <property type="entry name" value="CARBOXYPEPTIDASE 1"/>
    <property type="match status" value="1"/>
</dbReference>
<dbReference type="InterPro" id="IPR001333">
    <property type="entry name" value="Peptidase_M32_Taq"/>
</dbReference>
<accession>Q74N50</accession>
<dbReference type="PROSITE" id="PS52034">
    <property type="entry name" value="PEPTIDASE_M32"/>
    <property type="match status" value="1"/>
</dbReference>
<gene>
    <name evidence="4" type="ordered locus">NEQ042</name>
</gene>
<dbReference type="SUPFAM" id="SSF55486">
    <property type="entry name" value="Metalloproteases ('zincins'), catalytic domain"/>
    <property type="match status" value="1"/>
</dbReference>
<dbReference type="GO" id="GO:0004181">
    <property type="term" value="F:metallocarboxypeptidase activity"/>
    <property type="evidence" value="ECO:0007669"/>
    <property type="project" value="UniProtKB-UniRule"/>
</dbReference>
<dbReference type="EC" id="3.4.17.19" evidence="1"/>
<comment type="similarity">
    <text evidence="1">Belongs to the peptidase M32 family.</text>
</comment>
<keyword evidence="1" id="KW-0645">Protease</keyword>
<feature type="binding site" evidence="2">
    <location>
        <position position="263"/>
    </location>
    <ligand>
        <name>Zn(2+)</name>
        <dbReference type="ChEBI" id="CHEBI:29105"/>
        <note>catalytic</note>
    </ligand>
</feature>
<dbReference type="GO" id="GO:0046872">
    <property type="term" value="F:metal ion binding"/>
    <property type="evidence" value="ECO:0007669"/>
    <property type="project" value="UniProtKB-KW"/>
</dbReference>
<evidence type="ECO:0000256" key="1">
    <source>
        <dbReference type="PIRNR" id="PIRNR006615"/>
    </source>
</evidence>
<dbReference type="PANTHER" id="PTHR34217">
    <property type="entry name" value="METAL-DEPENDENT CARBOXYPEPTIDASE"/>
    <property type="match status" value="1"/>
</dbReference>
<dbReference type="GO" id="GO:0006508">
    <property type="term" value="P:proteolysis"/>
    <property type="evidence" value="ECO:0007669"/>
    <property type="project" value="UniProtKB-UniRule"/>
</dbReference>
<dbReference type="EnsemblBacteria" id="AAR38897">
    <property type="protein sequence ID" value="AAR38897"/>
    <property type="gene ID" value="NEQ042"/>
</dbReference>
<dbReference type="HOGENOM" id="CLU_032916_1_1_2"/>
<evidence type="ECO:0000256" key="2">
    <source>
        <dbReference type="PIRSR" id="PIRSR006615-1"/>
    </source>
</evidence>
<keyword evidence="2" id="KW-0862">Zinc</keyword>
<dbReference type="BioCyc" id="NEQU228908:GJB6-46-MONOMER"/>
<dbReference type="AlphaFoldDB" id="Q74N50"/>
<name>Q74N50_NANEQ</name>
<protein>
    <recommendedName>
        <fullName evidence="1">Metal-dependent carboxypeptidase</fullName>
        <ecNumber evidence="1">3.4.17.19</ecNumber>
    </recommendedName>
</protein>
<evidence type="ECO:0000313" key="4">
    <source>
        <dbReference type="EMBL" id="AAR38897.1"/>
    </source>
</evidence>
<dbReference type="KEGG" id="neq:NEQ042"/>
<dbReference type="PRINTS" id="PR00998">
    <property type="entry name" value="CRBOXYPTASET"/>
</dbReference>
<proteinExistence type="inferred from homology"/>
<dbReference type="PATRIC" id="fig|228908.8.peg.42"/>
<dbReference type="PIRSF" id="PIRSF006615">
    <property type="entry name" value="Zn_crbxpep_Taq"/>
    <property type="match status" value="1"/>
</dbReference>
<comment type="catalytic activity">
    <reaction evidence="1">
        <text>Release of a C-terminal amino acid with broad specificity, except for -Pro.</text>
        <dbReference type="EC" id="3.4.17.19"/>
    </reaction>
</comment>
<dbReference type="Pfam" id="PF02074">
    <property type="entry name" value="Peptidase_M32"/>
    <property type="match status" value="1"/>
</dbReference>
<reference evidence="4 5" key="1">
    <citation type="journal article" date="2003" name="Proc. Natl. Acad. Sci. U.S.A.">
        <title>The genome of Nanoarchaeum equitans: insights into early archaeal evolution and derived parasitism.</title>
        <authorList>
            <person name="Waters E."/>
            <person name="Hohn M.J."/>
            <person name="Ahel I."/>
            <person name="Graham D.E."/>
            <person name="Adams M.D."/>
            <person name="Barnstead M."/>
            <person name="Beeson K.Y."/>
            <person name="Bibbs L."/>
            <person name="Bolanos R."/>
            <person name="Keller M."/>
            <person name="Kretz K."/>
            <person name="Lin X."/>
            <person name="Mathur E."/>
            <person name="Ni J."/>
            <person name="Podar M."/>
            <person name="Richardson T."/>
            <person name="Sutton G.G."/>
            <person name="Simon M."/>
            <person name="Soll D."/>
            <person name="Stetter K.O."/>
            <person name="Short J.M."/>
            <person name="Noordewier M."/>
        </authorList>
    </citation>
    <scope>NUCLEOTIDE SEQUENCE [LARGE SCALE GENOMIC DNA]</scope>
    <source>
        <strain evidence="4 5">Kin4-M</strain>
    </source>
</reference>
<evidence type="ECO:0000256" key="3">
    <source>
        <dbReference type="PIRSR" id="PIRSR006615-2"/>
    </source>
</evidence>
<comment type="cofactor">
    <cofactor evidence="2">
        <name>Zn(2+)</name>
        <dbReference type="ChEBI" id="CHEBI:29105"/>
    </cofactor>
    <text evidence="2">Binds 1 zinc ion per subunit.</text>
</comment>
<keyword evidence="1" id="KW-0121">Carboxypeptidase</keyword>
<organism evidence="4 5">
    <name type="scientific">Nanoarchaeum equitans (strain Kin4-M)</name>
    <dbReference type="NCBI Taxonomy" id="228908"/>
    <lineage>
        <taxon>Archaea</taxon>
        <taxon>Nanobdellota</taxon>
        <taxon>Candidatus Nanoarchaeia</taxon>
        <taxon>Nanoarchaeales</taxon>
        <taxon>Nanoarchaeaceae</taxon>
        <taxon>Nanoarchaeum</taxon>
    </lineage>
</organism>
<keyword evidence="1" id="KW-0482">Metalloprotease</keyword>
<feature type="active site" description="Proton donor/acceptor" evidence="3">
    <location>
        <position position="260"/>
    </location>
</feature>
<dbReference type="Proteomes" id="UP000000578">
    <property type="component" value="Chromosome"/>
</dbReference>
<keyword evidence="1 2" id="KW-0479">Metal-binding</keyword>
<keyword evidence="5" id="KW-1185">Reference proteome</keyword>
<evidence type="ECO:0000313" key="5">
    <source>
        <dbReference type="Proteomes" id="UP000000578"/>
    </source>
</evidence>
<feature type="binding site" evidence="2">
    <location>
        <position position="259"/>
    </location>
    <ligand>
        <name>Zn(2+)</name>
        <dbReference type="ChEBI" id="CHEBI:29105"/>
        <note>catalytic</note>
    </ligand>
</feature>
<feature type="binding site" evidence="2">
    <location>
        <position position="289"/>
    </location>
    <ligand>
        <name>Zn(2+)</name>
        <dbReference type="ChEBI" id="CHEBI:29105"/>
        <note>catalytic</note>
    </ligand>
</feature>
<comment type="function">
    <text evidence="1">Broad specificity carboxypetidase that releases amino acids sequentially from the C-terminus, including neutral, aromatic, polar and basic residues.</text>
</comment>